<evidence type="ECO:0000313" key="3">
    <source>
        <dbReference type="Proteomes" id="UP001521209"/>
    </source>
</evidence>
<evidence type="ECO:0000313" key="2">
    <source>
        <dbReference type="EMBL" id="MCF3946197.1"/>
    </source>
</evidence>
<reference evidence="2 3" key="1">
    <citation type="submission" date="2022-01" db="EMBL/GenBank/DDBJ databases">
        <authorList>
            <person name="Won M."/>
            <person name="Kim S.-J."/>
            <person name="Kwon S.-W."/>
        </authorList>
    </citation>
    <scope>NUCLEOTIDE SEQUENCE [LARGE SCALE GENOMIC DNA]</scope>
    <source>
        <strain evidence="2 3">KCTC 23505</strain>
    </source>
</reference>
<protein>
    <submittedName>
        <fullName evidence="2">DUF6362 family protein</fullName>
    </submittedName>
</protein>
<organism evidence="2 3">
    <name type="scientific">Acidiphilium iwatense</name>
    <dbReference type="NCBI Taxonomy" id="768198"/>
    <lineage>
        <taxon>Bacteria</taxon>
        <taxon>Pseudomonadati</taxon>
        <taxon>Pseudomonadota</taxon>
        <taxon>Alphaproteobacteria</taxon>
        <taxon>Acetobacterales</taxon>
        <taxon>Acidocellaceae</taxon>
        <taxon>Acidiphilium</taxon>
    </lineage>
</organism>
<feature type="domain" description="DUF6362" evidence="1">
    <location>
        <begin position="68"/>
        <end position="159"/>
    </location>
</feature>
<gene>
    <name evidence="2" type="ORF">L2A60_05810</name>
</gene>
<dbReference type="RefSeq" id="WP_235703433.1">
    <property type="nucleotide sequence ID" value="NZ_JAKGBZ010000008.1"/>
</dbReference>
<dbReference type="InterPro" id="IPR045942">
    <property type="entry name" value="DUF6362"/>
</dbReference>
<sequence length="165" mass="18122">MNVVRAQRAGTVLGSGVGLPRAIRPCPAIIEASNPLAALTERLEEAGATLLALPNTGYSPHLRIMRYEVVHSALDAYGWQPVSIRPPHPSNAAIDRMDEAFAWLALIPEERFLLRRIVGARALTHPLTGRHLFPWRRLGGVLGADHKSVQRWHRDGLGLILAALE</sequence>
<name>A0ABS9DXN1_9PROT</name>
<dbReference type="Proteomes" id="UP001521209">
    <property type="component" value="Unassembled WGS sequence"/>
</dbReference>
<comment type="caution">
    <text evidence="2">The sequence shown here is derived from an EMBL/GenBank/DDBJ whole genome shotgun (WGS) entry which is preliminary data.</text>
</comment>
<dbReference type="Pfam" id="PF19889">
    <property type="entry name" value="DUF6362"/>
    <property type="match status" value="1"/>
</dbReference>
<keyword evidence="3" id="KW-1185">Reference proteome</keyword>
<proteinExistence type="predicted"/>
<accession>A0ABS9DXN1</accession>
<dbReference type="EMBL" id="JAKGBZ010000008">
    <property type="protein sequence ID" value="MCF3946197.1"/>
    <property type="molecule type" value="Genomic_DNA"/>
</dbReference>
<evidence type="ECO:0000259" key="1">
    <source>
        <dbReference type="Pfam" id="PF19889"/>
    </source>
</evidence>